<organism evidence="21">
    <name type="scientific">Pundamilia nyererei</name>
    <dbReference type="NCBI Taxonomy" id="303518"/>
    <lineage>
        <taxon>Eukaryota</taxon>
        <taxon>Metazoa</taxon>
        <taxon>Chordata</taxon>
        <taxon>Craniata</taxon>
        <taxon>Vertebrata</taxon>
        <taxon>Euteleostomi</taxon>
        <taxon>Actinopterygii</taxon>
        <taxon>Neopterygii</taxon>
        <taxon>Teleostei</taxon>
        <taxon>Neoteleostei</taxon>
        <taxon>Acanthomorphata</taxon>
        <taxon>Ovalentaria</taxon>
        <taxon>Cichlomorphae</taxon>
        <taxon>Cichliformes</taxon>
        <taxon>Cichlidae</taxon>
        <taxon>African cichlids</taxon>
        <taxon>Pseudocrenilabrinae</taxon>
        <taxon>Haplochromini</taxon>
        <taxon>Pundamilia</taxon>
    </lineage>
</organism>
<feature type="binding site" evidence="15">
    <location>
        <position position="748"/>
    </location>
    <ligand>
        <name>Mg(2+)</name>
        <dbReference type="ChEBI" id="CHEBI:18420"/>
    </ligand>
</feature>
<evidence type="ECO:0000256" key="10">
    <source>
        <dbReference type="ARBA" id="ARBA00022967"/>
    </source>
</evidence>
<feature type="domain" description="P-type ATPase A" evidence="18">
    <location>
        <begin position="169"/>
        <end position="230"/>
    </location>
</feature>
<dbReference type="GO" id="GO:0000287">
    <property type="term" value="F:magnesium ion binding"/>
    <property type="evidence" value="ECO:0007669"/>
    <property type="project" value="UniProtKB-UniRule"/>
</dbReference>
<dbReference type="PRINTS" id="PR00119">
    <property type="entry name" value="CATATPASE"/>
</dbReference>
<dbReference type="FunFam" id="3.40.50.1000:FF:000087">
    <property type="entry name" value="Phospholipid-transporting ATPase"/>
    <property type="match status" value="1"/>
</dbReference>
<dbReference type="SUPFAM" id="SSF81653">
    <property type="entry name" value="Calcium ATPase, transduction domain A"/>
    <property type="match status" value="1"/>
</dbReference>
<feature type="binding site" evidence="14">
    <location>
        <position position="632"/>
    </location>
    <ligand>
        <name>ATP</name>
        <dbReference type="ChEBI" id="CHEBI:30616"/>
    </ligand>
</feature>
<dbReference type="EC" id="7.6.2.1" evidence="16"/>
<dbReference type="Pfam" id="PF00122">
    <property type="entry name" value="E1-E2_ATPase"/>
    <property type="match status" value="1"/>
</dbReference>
<evidence type="ECO:0000259" key="19">
    <source>
        <dbReference type="Pfam" id="PF16209"/>
    </source>
</evidence>
<keyword evidence="10 16" id="KW-1278">Translocase</keyword>
<sequence>MSRRRVDTRSSLGPDDEVMPYSDDETDDELEEESSEGEEEAPERAPQPQVETRPTDVTWKVKANDRPYHQLPEFKKKVFLCIKKSKYSGNAIKTYKYNFLTFLPLNLYEQFRRVANVYFLALLILQIIPEISTLPWYTTLIPLVIVLGITAIKDLVDDLARHRMDNEINNRKSEVLLNGRFQEAKWREIQVGDVVRLKKNDFIPADLLLLSSSNPNSLCYVETAELDGETNLKFRMGLRVTDERLQEDHQLADFNALIECEEPNNRLDKFTGMMLWDRERYPLELDNMLLRGCKIRNTDWCHGLVIFAGGDTKIMKNGGKTRFKRTKIDELMNYMVYTIFALLILVSAGLAIGHTYWYEAIGTKAWYLFDGKDQTPGYRGFLSFWGYIIVLNTMVPISLYVSVEVIRLGQSKFINWDLQMYFAEKDTPAKACECCPSIKWPFPVFKNIMTFKEAKSICGSVLFFLSIHPSIHPSIHLHPLCPGPGRGGSSLSKEAQTSLSPATSSMKFPDGRIRLYCKGADTVIYERLSPSSKHKETTQTALDVFANETLRTLCLCYKDISAEEFEAWSRRHKEAQVTMNDREAALDAVYEQIENNLMLIGATAIEDKLQDGVPETIAKLAKADIKIWVLTGDKKETAENIGYSCSLLTDDMEIHYGDDVNEKLTRRQASRRDDPQAYRRGKKKTAEPFFPGSNKNALIITGGWLIDFVDMACECEAVICCRVTPKQKANVVSLVKKYKKAVTLSIGDGANDVNMIKTADIGVGISGQEGMQAVMSSDYAFAQFRYLQRLLLVHGRWSYIRMCKFLRFFFFKNFAFTLVHFWYSFFNGYSSQITFEDWFITLYNLAYSSLPVLLVGLLDQDVNDRLSLKFPKLYIPGQQGTLFNYKNFFISLFHGIFVSLIIFFIPYGAFLQTMGQDGEAPSDYQSFAVVAASSLIFIVNLQISLDTSYWTFVNCFAVLGSIAIYFGVMFDIHSAGIHVIFPSVFTFTGVASNALRQPYLWLTIILTVGISLLPVICIQFLSKTIWPSVGDKKYEMELKEDDDKKKPAPFQRGRRSRRSAYAFSHAQGYADLIASGQSFRRRPRAHGGPQESIREIPRREAENI</sequence>
<name>A0A3B4GC02_9CICH</name>
<dbReference type="GO" id="GO:0005802">
    <property type="term" value="C:trans-Golgi network"/>
    <property type="evidence" value="ECO:0007669"/>
    <property type="project" value="TreeGrafter"/>
</dbReference>
<dbReference type="Gene3D" id="3.40.50.1000">
    <property type="entry name" value="HAD superfamily/HAD-like"/>
    <property type="match status" value="1"/>
</dbReference>
<dbReference type="InterPro" id="IPR032630">
    <property type="entry name" value="P_typ_ATPase_c"/>
</dbReference>
<keyword evidence="8 14" id="KW-0067">ATP-binding</keyword>
<evidence type="ECO:0000256" key="4">
    <source>
        <dbReference type="ARBA" id="ARBA00008109"/>
    </source>
</evidence>
<dbReference type="GO" id="GO:0140326">
    <property type="term" value="F:ATPase-coupled intramembrane lipid transporter activity"/>
    <property type="evidence" value="ECO:0007669"/>
    <property type="project" value="UniProtKB-EC"/>
</dbReference>
<dbReference type="Pfam" id="PF13246">
    <property type="entry name" value="Cation_ATPase"/>
    <property type="match status" value="1"/>
</dbReference>
<feature type="transmembrane region" description="Helical" evidence="16">
    <location>
        <begin position="948"/>
        <end position="966"/>
    </location>
</feature>
<feature type="binding site" evidence="14">
    <location>
        <position position="518"/>
    </location>
    <ligand>
        <name>ATP</name>
        <dbReference type="ChEBI" id="CHEBI:30616"/>
    </ligand>
</feature>
<feature type="region of interest" description="Disordered" evidence="17">
    <location>
        <begin position="663"/>
        <end position="688"/>
    </location>
</feature>
<evidence type="ECO:0000256" key="8">
    <source>
        <dbReference type="ARBA" id="ARBA00022840"/>
    </source>
</evidence>
<dbReference type="GO" id="GO:0016887">
    <property type="term" value="F:ATP hydrolysis activity"/>
    <property type="evidence" value="ECO:0007669"/>
    <property type="project" value="InterPro"/>
</dbReference>
<evidence type="ECO:0000259" key="20">
    <source>
        <dbReference type="Pfam" id="PF16212"/>
    </source>
</evidence>
<evidence type="ECO:0000256" key="2">
    <source>
        <dbReference type="ARBA" id="ARBA00004141"/>
    </source>
</evidence>
<dbReference type="SUPFAM" id="SSF81665">
    <property type="entry name" value="Calcium ATPase, transmembrane domain M"/>
    <property type="match status" value="1"/>
</dbReference>
<dbReference type="InterPro" id="IPR032631">
    <property type="entry name" value="P-type_ATPase_N"/>
</dbReference>
<dbReference type="InterPro" id="IPR059000">
    <property type="entry name" value="ATPase_P-type_domA"/>
</dbReference>
<dbReference type="GO" id="GO:0005524">
    <property type="term" value="F:ATP binding"/>
    <property type="evidence" value="ECO:0007669"/>
    <property type="project" value="UniProtKB-UniRule"/>
</dbReference>
<dbReference type="GO" id="GO:0007030">
    <property type="term" value="P:Golgi organization"/>
    <property type="evidence" value="ECO:0007669"/>
    <property type="project" value="TreeGrafter"/>
</dbReference>
<feature type="transmembrane region" description="Helical" evidence="16">
    <location>
        <begin position="972"/>
        <end position="992"/>
    </location>
</feature>
<evidence type="ECO:0000259" key="18">
    <source>
        <dbReference type="Pfam" id="PF00122"/>
    </source>
</evidence>
<feature type="binding site" evidence="14">
    <location>
        <position position="551"/>
    </location>
    <ligand>
        <name>ATP</name>
        <dbReference type="ChEBI" id="CHEBI:30616"/>
    </ligand>
</feature>
<dbReference type="Gene3D" id="2.70.150.10">
    <property type="entry name" value="Calcium-transporting ATPase, cytoplasmic transduction domain A"/>
    <property type="match status" value="1"/>
</dbReference>
<dbReference type="InterPro" id="IPR008250">
    <property type="entry name" value="ATPase_P-typ_transduc_dom_A_sf"/>
</dbReference>
<keyword evidence="5 16" id="KW-0812">Transmembrane</keyword>
<feature type="transmembrane region" description="Helical" evidence="16">
    <location>
        <begin position="134"/>
        <end position="156"/>
    </location>
</feature>
<feature type="transmembrane region" description="Helical" evidence="16">
    <location>
        <begin position="334"/>
        <end position="358"/>
    </location>
</feature>
<feature type="transmembrane region" description="Helical" evidence="16">
    <location>
        <begin position="111"/>
        <end position="128"/>
    </location>
</feature>
<evidence type="ECO:0000256" key="16">
    <source>
        <dbReference type="RuleBase" id="RU362033"/>
    </source>
</evidence>
<evidence type="ECO:0000256" key="17">
    <source>
        <dbReference type="SAM" id="MobiDB-lite"/>
    </source>
</evidence>
<evidence type="ECO:0000256" key="1">
    <source>
        <dbReference type="ARBA" id="ARBA00001946"/>
    </source>
</evidence>
<feature type="transmembrane region" description="Helical" evidence="16">
    <location>
        <begin position="888"/>
        <end position="912"/>
    </location>
</feature>
<feature type="region of interest" description="Disordered" evidence="17">
    <location>
        <begin position="486"/>
        <end position="506"/>
    </location>
</feature>
<dbReference type="STRING" id="303518.ENSPNYP00000020440"/>
<evidence type="ECO:0000256" key="12">
    <source>
        <dbReference type="ARBA" id="ARBA00023136"/>
    </source>
</evidence>
<comment type="cofactor">
    <cofactor evidence="1 15">
        <name>Mg(2+)</name>
        <dbReference type="ChEBI" id="CHEBI:18420"/>
    </cofactor>
</comment>
<feature type="domain" description="P-type ATPase C-terminal" evidence="20">
    <location>
        <begin position="774"/>
        <end position="1028"/>
    </location>
</feature>
<feature type="region of interest" description="Disordered" evidence="17">
    <location>
        <begin position="1040"/>
        <end position="1059"/>
    </location>
</feature>
<feature type="binding site" evidence="14">
    <location>
        <position position="751"/>
    </location>
    <ligand>
        <name>ATP</name>
        <dbReference type="ChEBI" id="CHEBI:30616"/>
    </ligand>
</feature>
<feature type="domain" description="P-type ATPase N-terminal" evidence="19">
    <location>
        <begin position="62"/>
        <end position="140"/>
    </location>
</feature>
<feature type="compositionally biased region" description="Polar residues" evidence="17">
    <location>
        <begin position="489"/>
        <end position="506"/>
    </location>
</feature>
<evidence type="ECO:0000256" key="7">
    <source>
        <dbReference type="ARBA" id="ARBA00022741"/>
    </source>
</evidence>
<dbReference type="AlphaFoldDB" id="A0A3B4GC02"/>
<keyword evidence="6 15" id="KW-0479">Metal-binding</keyword>
<feature type="binding site" evidence="15">
    <location>
        <position position="752"/>
    </location>
    <ligand>
        <name>Mg(2+)</name>
        <dbReference type="ChEBI" id="CHEBI:18420"/>
    </ligand>
</feature>
<dbReference type="PANTHER" id="PTHR24092:SF48">
    <property type="entry name" value="PHOSPHOLIPID-TRANSPORTING ATPASE IC"/>
    <property type="match status" value="1"/>
</dbReference>
<dbReference type="InterPro" id="IPR023214">
    <property type="entry name" value="HAD_sf"/>
</dbReference>
<accession>A0A3B4GC02</accession>
<dbReference type="SUPFAM" id="SSF81660">
    <property type="entry name" value="Metal cation-transporting ATPase, ATP-binding domain N"/>
    <property type="match status" value="1"/>
</dbReference>
<feature type="compositionally biased region" description="Basic and acidic residues" evidence="17">
    <location>
        <begin position="663"/>
        <end position="677"/>
    </location>
</feature>
<dbReference type="InterPro" id="IPR023298">
    <property type="entry name" value="ATPase_P-typ_TM_dom_sf"/>
</dbReference>
<feature type="region of interest" description="Disordered" evidence="17">
    <location>
        <begin position="1076"/>
        <end position="1104"/>
    </location>
</feature>
<dbReference type="GO" id="GO:0045332">
    <property type="term" value="P:phospholipid translocation"/>
    <property type="evidence" value="ECO:0007669"/>
    <property type="project" value="TreeGrafter"/>
</dbReference>
<gene>
    <name evidence="21" type="primary">ATP8B1</name>
</gene>
<dbReference type="SUPFAM" id="SSF56784">
    <property type="entry name" value="HAD-like"/>
    <property type="match status" value="1"/>
</dbReference>
<dbReference type="PANTHER" id="PTHR24092">
    <property type="entry name" value="PROBABLE PHOSPHOLIPID-TRANSPORTING ATPASE"/>
    <property type="match status" value="1"/>
</dbReference>
<dbReference type="GeneTree" id="ENSGT00940000158002"/>
<keyword evidence="12 16" id="KW-0472">Membrane</keyword>
<feature type="compositionally biased region" description="Acidic residues" evidence="17">
    <location>
        <begin position="14"/>
        <end position="41"/>
    </location>
</feature>
<dbReference type="InterPro" id="IPR023299">
    <property type="entry name" value="ATPase_P-typ_cyto_dom_N"/>
</dbReference>
<keyword evidence="7 14" id="KW-0547">Nucleotide-binding</keyword>
<dbReference type="InterPro" id="IPR001757">
    <property type="entry name" value="P_typ_ATPase"/>
</dbReference>
<evidence type="ECO:0000256" key="15">
    <source>
        <dbReference type="PIRSR" id="PIRSR606539-3"/>
    </source>
</evidence>
<dbReference type="InterPro" id="IPR006539">
    <property type="entry name" value="P-type_ATPase_IV"/>
</dbReference>
<evidence type="ECO:0000256" key="6">
    <source>
        <dbReference type="ARBA" id="ARBA00022723"/>
    </source>
</evidence>
<dbReference type="NCBIfam" id="TIGR01652">
    <property type="entry name" value="ATPase-Plipid"/>
    <property type="match status" value="1"/>
</dbReference>
<keyword evidence="11 16" id="KW-1133">Transmembrane helix</keyword>
<proteinExistence type="inferred from homology"/>
<feature type="transmembrane region" description="Helical" evidence="16">
    <location>
        <begin position="924"/>
        <end position="941"/>
    </location>
</feature>
<feature type="binding site" evidence="14">
    <location>
        <position position="728"/>
    </location>
    <ligand>
        <name>ATP</name>
        <dbReference type="ChEBI" id="CHEBI:30616"/>
    </ligand>
</feature>
<evidence type="ECO:0000256" key="9">
    <source>
        <dbReference type="ARBA" id="ARBA00022842"/>
    </source>
</evidence>
<feature type="region of interest" description="Disordered" evidence="17">
    <location>
        <begin position="1"/>
        <end position="55"/>
    </location>
</feature>
<dbReference type="Ensembl" id="ENSPNYT00000020942.1">
    <property type="protein sequence ID" value="ENSPNYP00000020440.1"/>
    <property type="gene ID" value="ENSPNYG00000015427.1"/>
</dbReference>
<comment type="subcellular location">
    <subcellularLocation>
        <location evidence="3">Endomembrane system</location>
    </subcellularLocation>
    <subcellularLocation>
        <location evidence="2 16">Membrane</location>
        <topology evidence="2 16">Multi-pass membrane protein</topology>
    </subcellularLocation>
</comment>
<dbReference type="CDD" id="cd02073">
    <property type="entry name" value="P-type_ATPase_APLT_Dnf-like"/>
    <property type="match status" value="1"/>
</dbReference>
<evidence type="ECO:0000256" key="13">
    <source>
        <dbReference type="ARBA" id="ARBA00034036"/>
    </source>
</evidence>
<feature type="binding site" evidence="14">
    <location>
        <position position="631"/>
    </location>
    <ligand>
        <name>ATP</name>
        <dbReference type="ChEBI" id="CHEBI:30616"/>
    </ligand>
</feature>
<feature type="binding site" evidence="14">
    <location>
        <position position="722"/>
    </location>
    <ligand>
        <name>ATP</name>
        <dbReference type="ChEBI" id="CHEBI:30616"/>
    </ligand>
</feature>
<feature type="transmembrane region" description="Helical" evidence="16">
    <location>
        <begin position="805"/>
        <end position="826"/>
    </location>
</feature>
<dbReference type="GO" id="GO:0005886">
    <property type="term" value="C:plasma membrane"/>
    <property type="evidence" value="ECO:0007669"/>
    <property type="project" value="TreeGrafter"/>
</dbReference>
<dbReference type="InterPro" id="IPR036412">
    <property type="entry name" value="HAD-like_sf"/>
</dbReference>
<feature type="binding site" evidence="14">
    <location>
        <position position="752"/>
    </location>
    <ligand>
        <name>ATP</name>
        <dbReference type="ChEBI" id="CHEBI:30616"/>
    </ligand>
</feature>
<feature type="transmembrane region" description="Helical" evidence="16">
    <location>
        <begin position="838"/>
        <end position="858"/>
    </location>
</feature>
<evidence type="ECO:0000313" key="21">
    <source>
        <dbReference type="Ensembl" id="ENSPNYP00000020440.1"/>
    </source>
</evidence>
<feature type="binding site" evidence="14">
    <location>
        <position position="633"/>
    </location>
    <ligand>
        <name>ATP</name>
        <dbReference type="ChEBI" id="CHEBI:30616"/>
    </ligand>
</feature>
<dbReference type="Pfam" id="PF16209">
    <property type="entry name" value="PhoLip_ATPase_N"/>
    <property type="match status" value="1"/>
</dbReference>
<protein>
    <recommendedName>
        <fullName evidence="16">Phospholipid-transporting ATPase</fullName>
        <ecNumber evidence="16">7.6.2.1</ecNumber>
    </recommendedName>
</protein>
<feature type="transmembrane region" description="Helical" evidence="16">
    <location>
        <begin position="999"/>
        <end position="1021"/>
    </location>
</feature>
<evidence type="ECO:0000256" key="14">
    <source>
        <dbReference type="PIRSR" id="PIRSR606539-2"/>
    </source>
</evidence>
<dbReference type="Gene3D" id="3.40.1110.10">
    <property type="entry name" value="Calcium-transporting ATPase, cytoplasmic domain N"/>
    <property type="match status" value="1"/>
</dbReference>
<evidence type="ECO:0000256" key="5">
    <source>
        <dbReference type="ARBA" id="ARBA00022692"/>
    </source>
</evidence>
<comment type="catalytic activity">
    <reaction evidence="13 16">
        <text>ATP + H2O + phospholipidSide 1 = ADP + phosphate + phospholipidSide 2.</text>
        <dbReference type="EC" id="7.6.2.1"/>
    </reaction>
</comment>
<dbReference type="NCBIfam" id="TIGR01494">
    <property type="entry name" value="ATPase_P-type"/>
    <property type="match status" value="1"/>
</dbReference>
<keyword evidence="9 15" id="KW-0460">Magnesium</keyword>
<evidence type="ECO:0000256" key="3">
    <source>
        <dbReference type="ARBA" id="ARBA00004308"/>
    </source>
</evidence>
<evidence type="ECO:0000256" key="11">
    <source>
        <dbReference type="ARBA" id="ARBA00022989"/>
    </source>
</evidence>
<reference evidence="21" key="1">
    <citation type="submission" date="2023-09" db="UniProtKB">
        <authorList>
            <consortium name="Ensembl"/>
        </authorList>
    </citation>
    <scope>IDENTIFICATION</scope>
</reference>
<feature type="transmembrane region" description="Helical" evidence="16">
    <location>
        <begin position="378"/>
        <end position="403"/>
    </location>
</feature>
<feature type="compositionally biased region" description="Basic and acidic residues" evidence="17">
    <location>
        <begin position="1092"/>
        <end position="1104"/>
    </location>
</feature>
<dbReference type="Pfam" id="PF16212">
    <property type="entry name" value="PhoLip_ATPase_C"/>
    <property type="match status" value="1"/>
</dbReference>
<comment type="similarity">
    <text evidence="4 16">Belongs to the cation transport ATPase (P-type) (TC 3.A.3) family. Type IV subfamily.</text>
</comment>